<protein>
    <submittedName>
        <fullName evidence="3">Nuclear transport factor 2 family protein</fullName>
    </submittedName>
</protein>
<evidence type="ECO:0000259" key="2">
    <source>
        <dbReference type="Pfam" id="PF14534"/>
    </source>
</evidence>
<evidence type="ECO:0000313" key="3">
    <source>
        <dbReference type="EMBL" id="MBZ4037747.1"/>
    </source>
</evidence>
<reference evidence="3 4" key="1">
    <citation type="journal article" date="2023" name="Antonie Van Leeuwenhoek">
        <title>Flavobacterium potami sp. nov., a multi-metal resistance genes harbouring bacterium isolated from shallow river silt.</title>
        <authorList>
            <person name="Li S."/>
            <person name="Mao S."/>
            <person name="Mu W."/>
            <person name="Guo B."/>
            <person name="Li C."/>
            <person name="Zhu Q."/>
            <person name="Hou X."/>
            <person name="Zhao Y."/>
            <person name="Wei S."/>
            <person name="Liu H."/>
            <person name="Liu A."/>
        </authorList>
    </citation>
    <scope>NUCLEOTIDE SEQUENCE [LARGE SCALE GENOMIC DNA]</scope>
    <source>
        <strain evidence="3 4">17A</strain>
    </source>
</reference>
<dbReference type="Pfam" id="PF14534">
    <property type="entry name" value="DUF4440"/>
    <property type="match status" value="1"/>
</dbReference>
<feature type="domain" description="DUF4440" evidence="2">
    <location>
        <begin position="39"/>
        <end position="150"/>
    </location>
</feature>
<gene>
    <name evidence="3" type="ORF">K6T82_23505</name>
</gene>
<dbReference type="SUPFAM" id="SSF54427">
    <property type="entry name" value="NTF2-like"/>
    <property type="match status" value="1"/>
</dbReference>
<accession>A0A9X1KTK5</accession>
<evidence type="ECO:0000256" key="1">
    <source>
        <dbReference type="SAM" id="SignalP"/>
    </source>
</evidence>
<feature type="chain" id="PRO_5040729158" evidence="1">
    <location>
        <begin position="19"/>
        <end position="161"/>
    </location>
</feature>
<feature type="signal peptide" evidence="1">
    <location>
        <begin position="1"/>
        <end position="18"/>
    </location>
</feature>
<keyword evidence="1" id="KW-0732">Signal</keyword>
<dbReference type="AlphaFoldDB" id="A0A9X1KTK5"/>
<dbReference type="RefSeq" id="WP_223711396.1">
    <property type="nucleotide sequence ID" value="NZ_JAINUY010000011.1"/>
</dbReference>
<proteinExistence type="predicted"/>
<keyword evidence="4" id="KW-1185">Reference proteome</keyword>
<name>A0A9X1KTK5_9FLAO</name>
<dbReference type="EMBL" id="JAINUY010000011">
    <property type="protein sequence ID" value="MBZ4037747.1"/>
    <property type="molecule type" value="Genomic_DNA"/>
</dbReference>
<dbReference type="Gene3D" id="3.10.450.50">
    <property type="match status" value="1"/>
</dbReference>
<dbReference type="InterPro" id="IPR032710">
    <property type="entry name" value="NTF2-like_dom_sf"/>
</dbReference>
<dbReference type="Proteomes" id="UP001139366">
    <property type="component" value="Unassembled WGS sequence"/>
</dbReference>
<organism evidence="3 4">
    <name type="scientific">Flavobacterium potami</name>
    <dbReference type="NCBI Taxonomy" id="2872310"/>
    <lineage>
        <taxon>Bacteria</taxon>
        <taxon>Pseudomonadati</taxon>
        <taxon>Bacteroidota</taxon>
        <taxon>Flavobacteriia</taxon>
        <taxon>Flavobacteriales</taxon>
        <taxon>Flavobacteriaceae</taxon>
        <taxon>Flavobacterium</taxon>
    </lineage>
</organism>
<evidence type="ECO:0000313" key="4">
    <source>
        <dbReference type="Proteomes" id="UP001139366"/>
    </source>
</evidence>
<sequence>MKKLIVLFLLGTSVGLFAQVAKDSELFLKMKKHDSIFFAKSFNDCDIAFLEKAIHPDLVFYHDQGGIQNKKTFLENVRKNICSGGSQKPIRKVKSESLEVYPLYNEGKLYGVVQTGIHDFYLKEANKKDVFTSEAKFTHVYLLVDNQWLLKEVLSFDHKSK</sequence>
<dbReference type="InterPro" id="IPR027843">
    <property type="entry name" value="DUF4440"/>
</dbReference>
<comment type="caution">
    <text evidence="3">The sequence shown here is derived from an EMBL/GenBank/DDBJ whole genome shotgun (WGS) entry which is preliminary data.</text>
</comment>